<reference evidence="12" key="1">
    <citation type="journal article" date="2020" name="mSystems">
        <title>Genome- and Community-Level Interaction Insights into Carbon Utilization and Element Cycling Functions of Hydrothermarchaeota in Hydrothermal Sediment.</title>
        <authorList>
            <person name="Zhou Z."/>
            <person name="Liu Y."/>
            <person name="Xu W."/>
            <person name="Pan J."/>
            <person name="Luo Z.H."/>
            <person name="Li M."/>
        </authorList>
    </citation>
    <scope>NUCLEOTIDE SEQUENCE [LARGE SCALE GENOMIC DNA]</scope>
    <source>
        <strain evidence="12">SpSt-418</strain>
    </source>
</reference>
<keyword evidence="5" id="KW-0418">Kinase</keyword>
<evidence type="ECO:0000256" key="10">
    <source>
        <dbReference type="SAM" id="Phobius"/>
    </source>
</evidence>
<dbReference type="GO" id="GO:0004674">
    <property type="term" value="F:protein serine/threonine kinase activity"/>
    <property type="evidence" value="ECO:0007669"/>
    <property type="project" value="UniProtKB-KW"/>
</dbReference>
<comment type="catalytic activity">
    <reaction evidence="8">
        <text>L-seryl-[protein] + ATP = O-phospho-L-seryl-[protein] + ADP + H(+)</text>
        <dbReference type="Rhea" id="RHEA:17989"/>
        <dbReference type="Rhea" id="RHEA-COMP:9863"/>
        <dbReference type="Rhea" id="RHEA-COMP:11604"/>
        <dbReference type="ChEBI" id="CHEBI:15378"/>
        <dbReference type="ChEBI" id="CHEBI:29999"/>
        <dbReference type="ChEBI" id="CHEBI:30616"/>
        <dbReference type="ChEBI" id="CHEBI:83421"/>
        <dbReference type="ChEBI" id="CHEBI:456216"/>
        <dbReference type="EC" id="2.7.11.1"/>
    </reaction>
</comment>
<dbReference type="PANTHER" id="PTHR24363">
    <property type="entry name" value="SERINE/THREONINE PROTEIN KINASE"/>
    <property type="match status" value="1"/>
</dbReference>
<dbReference type="Pfam" id="PF00069">
    <property type="entry name" value="Pkinase"/>
    <property type="match status" value="1"/>
</dbReference>
<dbReference type="CDD" id="cd14014">
    <property type="entry name" value="STKc_PknB_like"/>
    <property type="match status" value="1"/>
</dbReference>
<dbReference type="SMART" id="SM00220">
    <property type="entry name" value="S_TKc"/>
    <property type="match status" value="1"/>
</dbReference>
<name>A0A7C3PL27_9CYAN</name>
<dbReference type="InterPro" id="IPR007890">
    <property type="entry name" value="CHASE2"/>
</dbReference>
<keyword evidence="4 9" id="KW-0547">Nucleotide-binding</keyword>
<dbReference type="EC" id="2.7.11.1" evidence="1"/>
<feature type="domain" description="Protein kinase" evidence="11">
    <location>
        <begin position="489"/>
        <end position="748"/>
    </location>
</feature>
<dbReference type="SMART" id="SM01080">
    <property type="entry name" value="CHASE2"/>
    <property type="match status" value="1"/>
</dbReference>
<feature type="transmembrane region" description="Helical" evidence="10">
    <location>
        <begin position="391"/>
        <end position="408"/>
    </location>
</feature>
<evidence type="ECO:0000256" key="8">
    <source>
        <dbReference type="ARBA" id="ARBA00048679"/>
    </source>
</evidence>
<evidence type="ECO:0000256" key="4">
    <source>
        <dbReference type="ARBA" id="ARBA00022741"/>
    </source>
</evidence>
<evidence type="ECO:0000256" key="7">
    <source>
        <dbReference type="ARBA" id="ARBA00047899"/>
    </source>
</evidence>
<dbReference type="PANTHER" id="PTHR24363:SF0">
    <property type="entry name" value="SERINE_THREONINE KINASE LIKE DOMAIN CONTAINING 1"/>
    <property type="match status" value="1"/>
</dbReference>
<dbReference type="EMBL" id="DSRU01000328">
    <property type="protein sequence ID" value="HFN00557.1"/>
    <property type="molecule type" value="Genomic_DNA"/>
</dbReference>
<dbReference type="Gene3D" id="1.10.510.10">
    <property type="entry name" value="Transferase(Phosphotransferase) domain 1"/>
    <property type="match status" value="1"/>
</dbReference>
<feature type="transmembrane region" description="Helical" evidence="10">
    <location>
        <begin position="362"/>
        <end position="379"/>
    </location>
</feature>
<dbReference type="GO" id="GO:0005524">
    <property type="term" value="F:ATP binding"/>
    <property type="evidence" value="ECO:0007669"/>
    <property type="project" value="UniProtKB-UniRule"/>
</dbReference>
<protein>
    <recommendedName>
        <fullName evidence="1">non-specific serine/threonine protein kinase</fullName>
        <ecNumber evidence="1">2.7.11.1</ecNumber>
    </recommendedName>
</protein>
<dbReference type="PROSITE" id="PS00107">
    <property type="entry name" value="PROTEIN_KINASE_ATP"/>
    <property type="match status" value="1"/>
</dbReference>
<evidence type="ECO:0000256" key="3">
    <source>
        <dbReference type="ARBA" id="ARBA00022679"/>
    </source>
</evidence>
<dbReference type="SUPFAM" id="SSF56112">
    <property type="entry name" value="Protein kinase-like (PK-like)"/>
    <property type="match status" value="1"/>
</dbReference>
<keyword evidence="10" id="KW-0472">Membrane</keyword>
<dbReference type="InterPro" id="IPR000719">
    <property type="entry name" value="Prot_kinase_dom"/>
</dbReference>
<evidence type="ECO:0000256" key="1">
    <source>
        <dbReference type="ARBA" id="ARBA00012513"/>
    </source>
</evidence>
<dbReference type="AlphaFoldDB" id="A0A7C3PL27"/>
<evidence type="ECO:0000259" key="11">
    <source>
        <dbReference type="PROSITE" id="PS50011"/>
    </source>
</evidence>
<keyword evidence="3" id="KW-0808">Transferase</keyword>
<evidence type="ECO:0000256" key="9">
    <source>
        <dbReference type="PROSITE-ProRule" id="PRU10141"/>
    </source>
</evidence>
<comment type="catalytic activity">
    <reaction evidence="7">
        <text>L-threonyl-[protein] + ATP = O-phospho-L-threonyl-[protein] + ADP + H(+)</text>
        <dbReference type="Rhea" id="RHEA:46608"/>
        <dbReference type="Rhea" id="RHEA-COMP:11060"/>
        <dbReference type="Rhea" id="RHEA-COMP:11605"/>
        <dbReference type="ChEBI" id="CHEBI:15378"/>
        <dbReference type="ChEBI" id="CHEBI:30013"/>
        <dbReference type="ChEBI" id="CHEBI:30616"/>
        <dbReference type="ChEBI" id="CHEBI:61977"/>
        <dbReference type="ChEBI" id="CHEBI:456216"/>
        <dbReference type="EC" id="2.7.11.1"/>
    </reaction>
</comment>
<feature type="binding site" evidence="9">
    <location>
        <position position="520"/>
    </location>
    <ligand>
        <name>ATP</name>
        <dbReference type="ChEBI" id="CHEBI:30616"/>
    </ligand>
</feature>
<dbReference type="PROSITE" id="PS50011">
    <property type="entry name" value="PROTEIN_KINASE_DOM"/>
    <property type="match status" value="1"/>
</dbReference>
<evidence type="ECO:0000313" key="12">
    <source>
        <dbReference type="EMBL" id="HFN00557.1"/>
    </source>
</evidence>
<keyword evidence="10" id="KW-1133">Transmembrane helix</keyword>
<organism evidence="12">
    <name type="scientific">Oscillatoriales cyanobacterium SpSt-418</name>
    <dbReference type="NCBI Taxonomy" id="2282169"/>
    <lineage>
        <taxon>Bacteria</taxon>
        <taxon>Bacillati</taxon>
        <taxon>Cyanobacteriota</taxon>
        <taxon>Cyanophyceae</taxon>
        <taxon>Oscillatoriophycideae</taxon>
        <taxon>Oscillatoriales</taxon>
    </lineage>
</organism>
<sequence>MPEKPSHQQTETLSVNLPTTVHQQSVTRTVTSVQARRTAKLGHWLMGLWALAGAMLAGSQSNLSQMLERQAQIWFFELRGPVAAPPEIVILGLDEDSTMQGTQIYPTDPQKFADLEPLQNAPPKRSAYAIAIDRLMQAGAKAIAVDVVMDAVGSDPKADQHLSQVLAKYPNRVTLAAQFDTVLTDSGQRTQVITPNPIFESASLSIGHINFSPAANGKIHSLGNQYPKLVAQTYPPEIAADFLENSGQLPSFAEAVLKAANLPFDPNHGTDIFYYGPKDTFRHIPIWHVLDRENWQKYLKEGAFKDKIVLIGPTAANYRDFHSAPFSGTFRYPNQMTGIEINANAIATLLYNRAISTAIPHPWGQAAYVLVLVLGAGWLQSRAQRSPVQLALSSAMVLGVALVSYGVFTYGYRILPAAVPMGAIAASGVTYFLTQTVSDYLRRLQLRQTLAQYANSPIVQEIISQQEDLQDILSQREKAVFGKLLANRYRIVKVLGSGGFSETYISEDIHRPGNPICVVKHLRLISDNPKLLKLARLLFQREANTLERLGKHDRIPQLLAYFEEAGEFYLVQEFIAGHPLSTELRIGIPLPEVRVVAIMKELLEILEFVHGQNVIHRDIKPSNVIRRKSDHKLVLIDFGAVKEISALVDEPEQSSVTVGIGTKGFMPNEQYAGNPRFNSDIYAIGMTGIQALTGLPPSNLKTDPQTGEVLWRDRTQVSRVLADVISKMVLYDFTKRYQSVQEVLQDLEKVESASVATNWAFEAIPAGERPAPANEPVTLSEEDPFFYAPTRQWLSTSPTSDVVEAMQEVDEYQAEREINEEKEK</sequence>
<dbReference type="InterPro" id="IPR011009">
    <property type="entry name" value="Kinase-like_dom_sf"/>
</dbReference>
<accession>A0A7C3PL27</accession>
<keyword evidence="10" id="KW-0812">Transmembrane</keyword>
<evidence type="ECO:0000256" key="2">
    <source>
        <dbReference type="ARBA" id="ARBA00022527"/>
    </source>
</evidence>
<evidence type="ECO:0000256" key="5">
    <source>
        <dbReference type="ARBA" id="ARBA00022777"/>
    </source>
</evidence>
<keyword evidence="6 9" id="KW-0067">ATP-binding</keyword>
<keyword evidence="2" id="KW-0723">Serine/threonine-protein kinase</keyword>
<comment type="caution">
    <text evidence="12">The sequence shown here is derived from an EMBL/GenBank/DDBJ whole genome shotgun (WGS) entry which is preliminary data.</text>
</comment>
<proteinExistence type="predicted"/>
<gene>
    <name evidence="12" type="ORF">ENR64_22970</name>
</gene>
<dbReference type="Gene3D" id="3.30.200.20">
    <property type="entry name" value="Phosphorylase Kinase, domain 1"/>
    <property type="match status" value="1"/>
</dbReference>
<dbReference type="InterPro" id="IPR017441">
    <property type="entry name" value="Protein_kinase_ATP_BS"/>
</dbReference>
<evidence type="ECO:0000256" key="6">
    <source>
        <dbReference type="ARBA" id="ARBA00022840"/>
    </source>
</evidence>
<dbReference type="Pfam" id="PF05226">
    <property type="entry name" value="CHASE2"/>
    <property type="match status" value="1"/>
</dbReference>